<evidence type="ECO:0000259" key="4">
    <source>
        <dbReference type="PROSITE" id="PS50887"/>
    </source>
</evidence>
<dbReference type="Pfam" id="PF00990">
    <property type="entry name" value="GGDEF"/>
    <property type="match status" value="1"/>
</dbReference>
<evidence type="ECO:0000313" key="6">
    <source>
        <dbReference type="Proteomes" id="UP000203464"/>
    </source>
</evidence>
<dbReference type="InterPro" id="IPR043128">
    <property type="entry name" value="Rev_trsase/Diguanyl_cyclase"/>
</dbReference>
<dbReference type="InterPro" id="IPR050469">
    <property type="entry name" value="Diguanylate_Cyclase"/>
</dbReference>
<dbReference type="AlphaFoldDB" id="A0A238JP09"/>
<dbReference type="GO" id="GO:0043709">
    <property type="term" value="P:cell adhesion involved in single-species biofilm formation"/>
    <property type="evidence" value="ECO:0007669"/>
    <property type="project" value="TreeGrafter"/>
</dbReference>
<dbReference type="FunFam" id="3.30.70.270:FF:000001">
    <property type="entry name" value="Diguanylate cyclase domain protein"/>
    <property type="match status" value="1"/>
</dbReference>
<dbReference type="NCBIfam" id="TIGR00254">
    <property type="entry name" value="GGDEF"/>
    <property type="match status" value="1"/>
</dbReference>
<dbReference type="GO" id="GO:1902201">
    <property type="term" value="P:negative regulation of bacterial-type flagellum-dependent cell motility"/>
    <property type="evidence" value="ECO:0007669"/>
    <property type="project" value="TreeGrafter"/>
</dbReference>
<dbReference type="GO" id="GO:0005886">
    <property type="term" value="C:plasma membrane"/>
    <property type="evidence" value="ECO:0007669"/>
    <property type="project" value="TreeGrafter"/>
</dbReference>
<dbReference type="RefSeq" id="WP_093994911.1">
    <property type="nucleotide sequence ID" value="NZ_FXYD01000001.1"/>
</dbReference>
<comment type="catalytic activity">
    <reaction evidence="2">
        <text>2 GTP = 3',3'-c-di-GMP + 2 diphosphate</text>
        <dbReference type="Rhea" id="RHEA:24898"/>
        <dbReference type="ChEBI" id="CHEBI:33019"/>
        <dbReference type="ChEBI" id="CHEBI:37565"/>
        <dbReference type="ChEBI" id="CHEBI:58805"/>
        <dbReference type="EC" id="2.7.7.65"/>
    </reaction>
</comment>
<dbReference type="OrthoDB" id="9812260at2"/>
<dbReference type="InterPro" id="IPR029016">
    <property type="entry name" value="GAF-like_dom_sf"/>
</dbReference>
<dbReference type="EC" id="2.7.7.65" evidence="1"/>
<dbReference type="PANTHER" id="PTHR45138">
    <property type="entry name" value="REGULATORY COMPONENTS OF SENSORY TRANSDUCTION SYSTEM"/>
    <property type="match status" value="1"/>
</dbReference>
<feature type="coiled-coil region" evidence="3">
    <location>
        <begin position="139"/>
        <end position="169"/>
    </location>
</feature>
<dbReference type="Gene3D" id="3.30.70.270">
    <property type="match status" value="1"/>
</dbReference>
<dbReference type="SUPFAM" id="SSF55073">
    <property type="entry name" value="Nucleotide cyclase"/>
    <property type="match status" value="1"/>
</dbReference>
<dbReference type="PROSITE" id="PS50887">
    <property type="entry name" value="GGDEF"/>
    <property type="match status" value="1"/>
</dbReference>
<dbReference type="SMART" id="SM00267">
    <property type="entry name" value="GGDEF"/>
    <property type="match status" value="1"/>
</dbReference>
<dbReference type="SUPFAM" id="SSF55781">
    <property type="entry name" value="GAF domain-like"/>
    <property type="match status" value="1"/>
</dbReference>
<evidence type="ECO:0000256" key="2">
    <source>
        <dbReference type="ARBA" id="ARBA00034247"/>
    </source>
</evidence>
<dbReference type="GO" id="GO:0052621">
    <property type="term" value="F:diguanylate cyclase activity"/>
    <property type="evidence" value="ECO:0007669"/>
    <property type="project" value="UniProtKB-EC"/>
</dbReference>
<name>A0A238JP09_9RHOB</name>
<keyword evidence="5" id="KW-0808">Transferase</keyword>
<keyword evidence="3" id="KW-0175">Coiled coil</keyword>
<dbReference type="Proteomes" id="UP000203464">
    <property type="component" value="Unassembled WGS sequence"/>
</dbReference>
<feature type="domain" description="GGDEF" evidence="4">
    <location>
        <begin position="369"/>
        <end position="503"/>
    </location>
</feature>
<dbReference type="Gene3D" id="3.30.450.40">
    <property type="match status" value="1"/>
</dbReference>
<evidence type="ECO:0000313" key="5">
    <source>
        <dbReference type="EMBL" id="SMX31612.1"/>
    </source>
</evidence>
<dbReference type="InterPro" id="IPR000160">
    <property type="entry name" value="GGDEF_dom"/>
</dbReference>
<dbReference type="Pfam" id="PF12860">
    <property type="entry name" value="PAS_7"/>
    <property type="match status" value="1"/>
</dbReference>
<dbReference type="PANTHER" id="PTHR45138:SF9">
    <property type="entry name" value="DIGUANYLATE CYCLASE DGCM-RELATED"/>
    <property type="match status" value="1"/>
</dbReference>
<proteinExistence type="predicted"/>
<gene>
    <name evidence="5" type="primary">ydaM</name>
    <name evidence="5" type="ORF">OCA8868_00449</name>
</gene>
<accession>A0A238JP09</accession>
<evidence type="ECO:0000256" key="3">
    <source>
        <dbReference type="SAM" id="Coils"/>
    </source>
</evidence>
<sequence>MTKSEPIDGGVPVSKRVSWRDTENSNDAGVLLATQIMNVMEQGIIVWSADGTCELHNTRIYEVLELERNALGIGTIRDDFLAAAVTRGEYTEEKLSELRAFAKTRISYQYDRMLPSGGVVECHARPTREGGYVVTCTNVTEARKAAEELAEAKKAAEAAESKSSMILQEERARRAEARTLSDLDEWLQSCKSLDELFKIVARFMGYLLPDSFGELYLYSNSRDVLDGACEWGQQDEINSHITPDSCWSLRRGRAYEHNPDALCFPCDHLSSSSKETPGDYICIPVIAHGDTVGLLHINFKKGMSRADIKSSGRFAARCGEHISMAIANVKLRDELHDQSIRDPLTGLYNRRYFMDAMRRETSIADRGGKGFGLISLDADKFKTFNDNHGHEAGDVVLRALAERMLAVLPNSAVCARVGGEEFAVLLPQTDEDESMKLAETLRASVSQMEVRTAYGILPRVTISSGVAAYCGDSTAPSVLMKRADVALYDAKSDGRDCVRLAKIDTREAVTPMHS</sequence>
<evidence type="ECO:0000256" key="1">
    <source>
        <dbReference type="ARBA" id="ARBA00012528"/>
    </source>
</evidence>
<reference evidence="6" key="1">
    <citation type="submission" date="2017-05" db="EMBL/GenBank/DDBJ databases">
        <authorList>
            <person name="Rodrigo-Torres L."/>
            <person name="Arahal R. D."/>
            <person name="Lucena T."/>
        </authorList>
    </citation>
    <scope>NUCLEOTIDE SEQUENCE [LARGE SCALE GENOMIC DNA]</scope>
    <source>
        <strain evidence="6">CECT 8868</strain>
    </source>
</reference>
<organism evidence="5 6">
    <name type="scientific">Octadecabacter ascidiaceicola</name>
    <dbReference type="NCBI Taxonomy" id="1655543"/>
    <lineage>
        <taxon>Bacteria</taxon>
        <taxon>Pseudomonadati</taxon>
        <taxon>Pseudomonadota</taxon>
        <taxon>Alphaproteobacteria</taxon>
        <taxon>Rhodobacterales</taxon>
        <taxon>Roseobacteraceae</taxon>
        <taxon>Octadecabacter</taxon>
    </lineage>
</organism>
<dbReference type="CDD" id="cd01949">
    <property type="entry name" value="GGDEF"/>
    <property type="match status" value="1"/>
</dbReference>
<dbReference type="EMBL" id="FXYD01000001">
    <property type="protein sequence ID" value="SMX31612.1"/>
    <property type="molecule type" value="Genomic_DNA"/>
</dbReference>
<keyword evidence="5" id="KW-0548">Nucleotidyltransferase</keyword>
<keyword evidence="6" id="KW-1185">Reference proteome</keyword>
<dbReference type="InterPro" id="IPR029787">
    <property type="entry name" value="Nucleotide_cyclase"/>
</dbReference>
<protein>
    <recommendedName>
        <fullName evidence="1">diguanylate cyclase</fullName>
        <ecNumber evidence="1">2.7.7.65</ecNumber>
    </recommendedName>
</protein>
<dbReference type="Gene3D" id="3.30.450.20">
    <property type="entry name" value="PAS domain"/>
    <property type="match status" value="1"/>
</dbReference>